<reference evidence="2" key="1">
    <citation type="journal article" date="2021" name="PeerJ">
        <title>Extensive microbial diversity within the chicken gut microbiome revealed by metagenomics and culture.</title>
        <authorList>
            <person name="Gilroy R."/>
            <person name="Ravi A."/>
            <person name="Getino M."/>
            <person name="Pursley I."/>
            <person name="Horton D.L."/>
            <person name="Alikhan N.F."/>
            <person name="Baker D."/>
            <person name="Gharbi K."/>
            <person name="Hall N."/>
            <person name="Watson M."/>
            <person name="Adriaenssens E.M."/>
            <person name="Foster-Nyarko E."/>
            <person name="Jarju S."/>
            <person name="Secka A."/>
            <person name="Antonio M."/>
            <person name="Oren A."/>
            <person name="Chaudhuri R.R."/>
            <person name="La Ragione R."/>
            <person name="Hildebrand F."/>
            <person name="Pallen M.J."/>
        </authorList>
    </citation>
    <scope>NUCLEOTIDE SEQUENCE</scope>
    <source>
        <strain evidence="2">CHK196-7946</strain>
    </source>
</reference>
<accession>A0A9D2Q8N5</accession>
<keyword evidence="1" id="KW-1133">Transmembrane helix</keyword>
<reference evidence="2" key="2">
    <citation type="submission" date="2021-04" db="EMBL/GenBank/DDBJ databases">
        <authorList>
            <person name="Gilroy R."/>
        </authorList>
    </citation>
    <scope>NUCLEOTIDE SEQUENCE</scope>
    <source>
        <strain evidence="2">CHK196-7946</strain>
    </source>
</reference>
<sequence length="51" mass="5758">MEGESKKIRGRLIGWLMIIFLIVVIVPVGAVMFVISGLWSALDRALLKFNR</sequence>
<protein>
    <submittedName>
        <fullName evidence="2">Uncharacterized protein</fullName>
    </submittedName>
</protein>
<proteinExistence type="predicted"/>
<name>A0A9D2Q8N5_9FIRM</name>
<evidence type="ECO:0000313" key="2">
    <source>
        <dbReference type="EMBL" id="HJC73566.1"/>
    </source>
</evidence>
<evidence type="ECO:0000313" key="3">
    <source>
        <dbReference type="Proteomes" id="UP000823902"/>
    </source>
</evidence>
<dbReference type="AlphaFoldDB" id="A0A9D2Q8N5"/>
<dbReference type="Proteomes" id="UP000823902">
    <property type="component" value="Unassembled WGS sequence"/>
</dbReference>
<feature type="transmembrane region" description="Helical" evidence="1">
    <location>
        <begin position="12"/>
        <end position="42"/>
    </location>
</feature>
<organism evidence="2 3">
    <name type="scientific">Candidatus Mediterraneibacter faecavium</name>
    <dbReference type="NCBI Taxonomy" id="2838668"/>
    <lineage>
        <taxon>Bacteria</taxon>
        <taxon>Bacillati</taxon>
        <taxon>Bacillota</taxon>
        <taxon>Clostridia</taxon>
        <taxon>Lachnospirales</taxon>
        <taxon>Lachnospiraceae</taxon>
        <taxon>Mediterraneibacter</taxon>
    </lineage>
</organism>
<gene>
    <name evidence="2" type="ORF">H9697_01245</name>
</gene>
<evidence type="ECO:0000256" key="1">
    <source>
        <dbReference type="SAM" id="Phobius"/>
    </source>
</evidence>
<keyword evidence="1" id="KW-0812">Transmembrane</keyword>
<keyword evidence="1" id="KW-0472">Membrane</keyword>
<comment type="caution">
    <text evidence="2">The sequence shown here is derived from an EMBL/GenBank/DDBJ whole genome shotgun (WGS) entry which is preliminary data.</text>
</comment>
<dbReference type="EMBL" id="DWVY01000004">
    <property type="protein sequence ID" value="HJC73566.1"/>
    <property type="molecule type" value="Genomic_DNA"/>
</dbReference>